<dbReference type="RefSeq" id="WP_014801336.1">
    <property type="nucleotide sequence ID" value="NC_018020.1"/>
</dbReference>
<protein>
    <submittedName>
        <fullName evidence="4">Nitroreductase</fullName>
    </submittedName>
</protein>
<proteinExistence type="inferred from homology"/>
<dbReference type="KEGG" id="tpx:Turpa_0153"/>
<evidence type="ECO:0000313" key="4">
    <source>
        <dbReference type="EMBL" id="AFM10815.1"/>
    </source>
</evidence>
<dbReference type="PANTHER" id="PTHR43673">
    <property type="entry name" value="NAD(P)H NITROREDUCTASE YDGI-RELATED"/>
    <property type="match status" value="1"/>
</dbReference>
<dbReference type="OrthoDB" id="9812105at2"/>
<dbReference type="EMBL" id="CP002959">
    <property type="protein sequence ID" value="AFM10815.1"/>
    <property type="molecule type" value="Genomic_DNA"/>
</dbReference>
<dbReference type="STRING" id="869212.Turpa_0153"/>
<dbReference type="SUPFAM" id="SSF55469">
    <property type="entry name" value="FMN-dependent nitroreductase-like"/>
    <property type="match status" value="1"/>
</dbReference>
<dbReference type="Proteomes" id="UP000006048">
    <property type="component" value="Chromosome"/>
</dbReference>
<evidence type="ECO:0000256" key="2">
    <source>
        <dbReference type="ARBA" id="ARBA00023002"/>
    </source>
</evidence>
<evidence type="ECO:0000256" key="1">
    <source>
        <dbReference type="ARBA" id="ARBA00007118"/>
    </source>
</evidence>
<comment type="similarity">
    <text evidence="1">Belongs to the nitroreductase family.</text>
</comment>
<dbReference type="Gene3D" id="3.40.109.10">
    <property type="entry name" value="NADH Oxidase"/>
    <property type="match status" value="1"/>
</dbReference>
<dbReference type="HOGENOM" id="CLU_070764_6_0_12"/>
<dbReference type="GO" id="GO:0016491">
    <property type="term" value="F:oxidoreductase activity"/>
    <property type="evidence" value="ECO:0007669"/>
    <property type="project" value="UniProtKB-KW"/>
</dbReference>
<dbReference type="InterPro" id="IPR029479">
    <property type="entry name" value="Nitroreductase"/>
</dbReference>
<feature type="domain" description="Nitroreductase" evidence="3">
    <location>
        <begin position="75"/>
        <end position="156"/>
    </location>
</feature>
<accession>I4B0K8</accession>
<dbReference type="AlphaFoldDB" id="I4B0K8"/>
<gene>
    <name evidence="4" type="ordered locus">Turpa_0153</name>
</gene>
<sequence length="186" mass="20938">MRTPEHPIDSQFTDRWSPRGFDSTYTLSSEELHSLLEAARWAPSSSNEQPWKFYVAKDAESRARFNAFVNDTNRTWASHASQIIVVTARKNFAASGKPNIHAWYDTGAAVMALVLEAQHRGLVARQMGGILRDVIERELSIDTGEEDIICCVALGKRGGTDHLLEKHRELEKPNSRKPQSDFVFAV</sequence>
<evidence type="ECO:0000313" key="5">
    <source>
        <dbReference type="Proteomes" id="UP000006048"/>
    </source>
</evidence>
<dbReference type="Pfam" id="PF00881">
    <property type="entry name" value="Nitroreductase"/>
    <property type="match status" value="2"/>
</dbReference>
<name>I4B0K8_TURPD</name>
<organism evidence="4 5">
    <name type="scientific">Turneriella parva (strain ATCC BAA-1111 / DSM 21527 / NCTC 11395 / H)</name>
    <name type="common">Leptospira parva</name>
    <dbReference type="NCBI Taxonomy" id="869212"/>
    <lineage>
        <taxon>Bacteria</taxon>
        <taxon>Pseudomonadati</taxon>
        <taxon>Spirochaetota</taxon>
        <taxon>Spirochaetia</taxon>
        <taxon>Leptospirales</taxon>
        <taxon>Leptospiraceae</taxon>
        <taxon>Turneriella</taxon>
    </lineage>
</organism>
<reference evidence="4 5" key="1">
    <citation type="submission" date="2012-06" db="EMBL/GenBank/DDBJ databases">
        <title>The complete chromosome of genome of Turneriella parva DSM 21527.</title>
        <authorList>
            <consortium name="US DOE Joint Genome Institute (JGI-PGF)"/>
            <person name="Lucas S."/>
            <person name="Han J."/>
            <person name="Lapidus A."/>
            <person name="Bruce D."/>
            <person name="Goodwin L."/>
            <person name="Pitluck S."/>
            <person name="Peters L."/>
            <person name="Kyrpides N."/>
            <person name="Mavromatis K."/>
            <person name="Ivanova N."/>
            <person name="Mikhailova N."/>
            <person name="Chertkov O."/>
            <person name="Detter J.C."/>
            <person name="Tapia R."/>
            <person name="Han C."/>
            <person name="Land M."/>
            <person name="Hauser L."/>
            <person name="Markowitz V."/>
            <person name="Cheng J.-F."/>
            <person name="Hugenholtz P."/>
            <person name="Woyke T."/>
            <person name="Wu D."/>
            <person name="Gronow S."/>
            <person name="Wellnitz S."/>
            <person name="Brambilla E."/>
            <person name="Klenk H.-P."/>
            <person name="Eisen J.A."/>
        </authorList>
    </citation>
    <scope>NUCLEOTIDE SEQUENCE [LARGE SCALE GENOMIC DNA]</scope>
    <source>
        <strain evidence="5">ATCC BAA-1111 / DSM 21527 / NCTC 11395 / H</strain>
    </source>
</reference>
<dbReference type="CDD" id="cd02138">
    <property type="entry name" value="TdsD-like"/>
    <property type="match status" value="1"/>
</dbReference>
<keyword evidence="2" id="KW-0560">Oxidoreductase</keyword>
<dbReference type="InterPro" id="IPR000415">
    <property type="entry name" value="Nitroreductase-like"/>
</dbReference>
<dbReference type="PANTHER" id="PTHR43673:SF10">
    <property type="entry name" value="NADH DEHYDROGENASE_NAD(P)H NITROREDUCTASE XCC3605-RELATED"/>
    <property type="match status" value="1"/>
</dbReference>
<keyword evidence="5" id="KW-1185">Reference proteome</keyword>
<feature type="domain" description="Nitroreductase" evidence="3">
    <location>
        <begin position="14"/>
        <end position="72"/>
    </location>
</feature>
<evidence type="ECO:0000259" key="3">
    <source>
        <dbReference type="Pfam" id="PF00881"/>
    </source>
</evidence>